<dbReference type="EMBL" id="BORU01000003">
    <property type="protein sequence ID" value="GIO56808.1"/>
    <property type="molecule type" value="Genomic_DNA"/>
</dbReference>
<protein>
    <recommendedName>
        <fullName evidence="1">VOC domain-containing protein</fullName>
    </recommendedName>
</protein>
<evidence type="ECO:0000259" key="1">
    <source>
        <dbReference type="PROSITE" id="PS51819"/>
    </source>
</evidence>
<dbReference type="InterPro" id="IPR004360">
    <property type="entry name" value="Glyas_Fos-R_dOase_dom"/>
</dbReference>
<dbReference type="CDD" id="cd06587">
    <property type="entry name" value="VOC"/>
    <property type="match status" value="1"/>
</dbReference>
<dbReference type="Pfam" id="PF00903">
    <property type="entry name" value="Glyoxalase"/>
    <property type="match status" value="1"/>
</dbReference>
<reference evidence="2 3" key="1">
    <citation type="submission" date="2021-03" db="EMBL/GenBank/DDBJ databases">
        <title>Antimicrobial resistance genes in bacteria isolated from Japanese honey, and their potential for conferring macrolide and lincosamide resistance in the American foulbrood pathogen Paenibacillus larvae.</title>
        <authorList>
            <person name="Okamoto M."/>
            <person name="Kumagai M."/>
            <person name="Kanamori H."/>
            <person name="Takamatsu D."/>
        </authorList>
    </citation>
    <scope>NUCLEOTIDE SEQUENCE [LARGE SCALE GENOMIC DNA]</scope>
    <source>
        <strain evidence="2 3">J21TS7</strain>
    </source>
</reference>
<accession>A0ABQ4LJW1</accession>
<name>A0ABQ4LJW1_9BACL</name>
<proteinExistence type="predicted"/>
<comment type="caution">
    <text evidence="2">The sequence shown here is derived from an EMBL/GenBank/DDBJ whole genome shotgun (WGS) entry which is preliminary data.</text>
</comment>
<dbReference type="Proteomes" id="UP000676601">
    <property type="component" value="Unassembled WGS sequence"/>
</dbReference>
<dbReference type="SUPFAM" id="SSF54593">
    <property type="entry name" value="Glyoxalase/Bleomycin resistance protein/Dihydroxybiphenyl dioxygenase"/>
    <property type="match status" value="1"/>
</dbReference>
<dbReference type="InterPro" id="IPR029068">
    <property type="entry name" value="Glyas_Bleomycin-R_OHBP_Dase"/>
</dbReference>
<dbReference type="PROSITE" id="PS51819">
    <property type="entry name" value="VOC"/>
    <property type="match status" value="1"/>
</dbReference>
<dbReference type="InterPro" id="IPR037523">
    <property type="entry name" value="VOC_core"/>
</dbReference>
<sequence length="149" mass="16732">MSHTEQSFQIPWQSIHHIALNTADLDATIRFYRDVLGMQASDIAPSQEGRGRHCLILVKPNDDNVWGFHFFERPIARTTLGASDTHPQSFVPHVALRLPNGNAAQALRERLSHAHVSVTEIPELGTFVFFDNNGLCLEVTWPKGEHISL</sequence>
<evidence type="ECO:0000313" key="3">
    <source>
        <dbReference type="Proteomes" id="UP000676601"/>
    </source>
</evidence>
<feature type="domain" description="VOC" evidence="1">
    <location>
        <begin position="14"/>
        <end position="149"/>
    </location>
</feature>
<dbReference type="Gene3D" id="3.10.180.10">
    <property type="entry name" value="2,3-Dihydroxybiphenyl 1,2-Dioxygenase, domain 1"/>
    <property type="match status" value="1"/>
</dbReference>
<evidence type="ECO:0000313" key="2">
    <source>
        <dbReference type="EMBL" id="GIO56808.1"/>
    </source>
</evidence>
<dbReference type="RefSeq" id="WP_212985333.1">
    <property type="nucleotide sequence ID" value="NZ_BORU01000003.1"/>
</dbReference>
<organism evidence="2 3">
    <name type="scientific">Paenibacillus cineris</name>
    <dbReference type="NCBI Taxonomy" id="237530"/>
    <lineage>
        <taxon>Bacteria</taxon>
        <taxon>Bacillati</taxon>
        <taxon>Bacillota</taxon>
        <taxon>Bacilli</taxon>
        <taxon>Bacillales</taxon>
        <taxon>Paenibacillaceae</taxon>
        <taxon>Paenibacillus</taxon>
    </lineage>
</organism>
<gene>
    <name evidence="2" type="ORF">J21TS7_51260</name>
</gene>
<keyword evidence="3" id="KW-1185">Reference proteome</keyword>